<dbReference type="SUPFAM" id="SSF46689">
    <property type="entry name" value="Homeodomain-like"/>
    <property type="match status" value="1"/>
</dbReference>
<evidence type="ECO:0000256" key="3">
    <source>
        <dbReference type="ARBA" id="ARBA00023163"/>
    </source>
</evidence>
<dbReference type="InterPro" id="IPR009057">
    <property type="entry name" value="Homeodomain-like_sf"/>
</dbReference>
<dbReference type="PANTHER" id="PTHR47506:SF3">
    <property type="entry name" value="HTH-TYPE TRANSCRIPTIONAL REGULATOR LMRA"/>
    <property type="match status" value="1"/>
</dbReference>
<dbReference type="RefSeq" id="WP_055434147.1">
    <property type="nucleotide sequence ID" value="NZ_CYHA01000004.1"/>
</dbReference>
<evidence type="ECO:0000256" key="1">
    <source>
        <dbReference type="ARBA" id="ARBA00023015"/>
    </source>
</evidence>
<dbReference type="GO" id="GO:0003677">
    <property type="term" value="F:DNA binding"/>
    <property type="evidence" value="ECO:0007669"/>
    <property type="project" value="UniProtKB-UniRule"/>
</dbReference>
<dbReference type="EMBL" id="CYHA01000004">
    <property type="protein sequence ID" value="CUA84787.1"/>
    <property type="molecule type" value="Genomic_DNA"/>
</dbReference>
<dbReference type="InterPro" id="IPR036271">
    <property type="entry name" value="Tet_transcr_reg_TetR-rel_C_sf"/>
</dbReference>
<protein>
    <submittedName>
        <fullName evidence="6">Transcriptional regulator, TetR family</fullName>
    </submittedName>
</protein>
<dbReference type="Gene3D" id="1.10.357.10">
    <property type="entry name" value="Tetracycline Repressor, domain 2"/>
    <property type="match status" value="1"/>
</dbReference>
<dbReference type="Pfam" id="PF00440">
    <property type="entry name" value="TetR_N"/>
    <property type="match status" value="1"/>
</dbReference>
<keyword evidence="3" id="KW-0804">Transcription</keyword>
<evidence type="ECO:0000256" key="4">
    <source>
        <dbReference type="PROSITE-ProRule" id="PRU00335"/>
    </source>
</evidence>
<dbReference type="OrthoDB" id="5293507at2"/>
<dbReference type="Proteomes" id="UP000243535">
    <property type="component" value="Unassembled WGS sequence"/>
</dbReference>
<proteinExistence type="predicted"/>
<dbReference type="AlphaFoldDB" id="A0A0K6H1C8"/>
<accession>A0A0K6H1C8</accession>
<evidence type="ECO:0000256" key="2">
    <source>
        <dbReference type="ARBA" id="ARBA00023125"/>
    </source>
</evidence>
<keyword evidence="1" id="KW-0805">Transcription regulation</keyword>
<name>A0A0K6H1C8_9NEIS</name>
<dbReference type="InterPro" id="IPR001647">
    <property type="entry name" value="HTH_TetR"/>
</dbReference>
<dbReference type="SUPFAM" id="SSF48498">
    <property type="entry name" value="Tetracyclin repressor-like, C-terminal domain"/>
    <property type="match status" value="1"/>
</dbReference>
<sequence>MKAETEARTDTRKRILDIAEELLLTRGFNAFSYQHISRELGVRNAAIHYHFPHKTDLGTALVERYTRRLERFIEQHGEASATAQLERFFELADAYFRNDRQVCPSGILTVELHTLPAEMQFAARRFIEVMRQWAERIATLGQVEGSMHFAGTPAAMGLTMLATLQGGLQLARIEAAWLNSIKQQIRCLLGLAD</sequence>
<evidence type="ECO:0000259" key="5">
    <source>
        <dbReference type="PROSITE" id="PS50977"/>
    </source>
</evidence>
<dbReference type="PANTHER" id="PTHR47506">
    <property type="entry name" value="TRANSCRIPTIONAL REGULATORY PROTEIN"/>
    <property type="match status" value="1"/>
</dbReference>
<dbReference type="PROSITE" id="PS50977">
    <property type="entry name" value="HTH_TETR_2"/>
    <property type="match status" value="1"/>
</dbReference>
<organism evidence="6 7">
    <name type="scientific">Gulbenkiania indica</name>
    <dbReference type="NCBI Taxonomy" id="375574"/>
    <lineage>
        <taxon>Bacteria</taxon>
        <taxon>Pseudomonadati</taxon>
        <taxon>Pseudomonadota</taxon>
        <taxon>Betaproteobacteria</taxon>
        <taxon>Neisseriales</taxon>
        <taxon>Chromobacteriaceae</taxon>
        <taxon>Gulbenkiania</taxon>
    </lineage>
</organism>
<evidence type="ECO:0000313" key="7">
    <source>
        <dbReference type="Proteomes" id="UP000243535"/>
    </source>
</evidence>
<reference evidence="7" key="1">
    <citation type="submission" date="2015-08" db="EMBL/GenBank/DDBJ databases">
        <authorList>
            <person name="Varghese N."/>
        </authorList>
    </citation>
    <scope>NUCLEOTIDE SEQUENCE [LARGE SCALE GENOMIC DNA]</scope>
    <source>
        <strain evidence="7">DSM 17901</strain>
    </source>
</reference>
<feature type="DNA-binding region" description="H-T-H motif" evidence="4">
    <location>
        <begin position="32"/>
        <end position="51"/>
    </location>
</feature>
<dbReference type="PRINTS" id="PR00455">
    <property type="entry name" value="HTHTETR"/>
</dbReference>
<keyword evidence="2 4" id="KW-0238">DNA-binding</keyword>
<feature type="domain" description="HTH tetR-type" evidence="5">
    <location>
        <begin position="9"/>
        <end position="69"/>
    </location>
</feature>
<dbReference type="STRING" id="375574.GCA_001418035_01979"/>
<gene>
    <name evidence="6" type="ORF">Ga0061063_2191</name>
</gene>
<keyword evidence="7" id="KW-1185">Reference proteome</keyword>
<evidence type="ECO:0000313" key="6">
    <source>
        <dbReference type="EMBL" id="CUA84787.1"/>
    </source>
</evidence>